<sequence length="509" mass="57746">MAKQIIVVGAGPGGLATAMQLQASGYQVKVYEKQSVVGGRTSKLTVGDYEFDLGPTFYMMPDRLEEVFSESGRNLHDYVDMREIDPLYTLKFGDVEFKPSRDHEKTRKEIARLFPGDEKGYDLYLEKEAKKFDRVVDLLKRPFMKWSDYFSIELFKAIPHLSAFDTVYGQLSKYFNDERLKWAFSFQSKYLGMSAWECPGTFTILSYLEHSQGLYHPIGGVNQVCEAMATVIKEYGGEIYLNEPVDRVIVEGGSAKGVQLASGESVMADDIVMNADFGYAVTELFDQKDLKAFKREKVDKKSVSLSTFMLYLGVDKPLDLPHHMVLFADDYETNVNDVTNGNHLSEDASIYVHNPSVIDPTLAPKGKSALYILVPVPNLEADIDWEEKTPLLREQVLSRLEQEPGLENLRQHIEVEKIVSPREWKEDYHVYKGATFNLSHELKQMMTFRPHNKFQDVEHVFLAGGGTHPGSGLPTIFQSSLITKRLIDKQYNVSKTKRGTIPLTTKEPI</sequence>
<reference evidence="8" key="1">
    <citation type="submission" date="2016-09" db="EMBL/GenBank/DDBJ databases">
        <authorList>
            <person name="Varghese N."/>
            <person name="Submissions S."/>
        </authorList>
    </citation>
    <scope>NUCLEOTIDE SEQUENCE [LARGE SCALE GENOMIC DNA]</scope>
    <source>
        <strain evidence="8">S5</strain>
    </source>
</reference>
<evidence type="ECO:0000313" key="7">
    <source>
        <dbReference type="EMBL" id="SDC20149.1"/>
    </source>
</evidence>
<evidence type="ECO:0000256" key="5">
    <source>
        <dbReference type="RuleBase" id="RU362075"/>
    </source>
</evidence>
<evidence type="ECO:0000256" key="3">
    <source>
        <dbReference type="ARBA" id="ARBA00023002"/>
    </source>
</evidence>
<dbReference type="PANTHER" id="PTHR43734:SF1">
    <property type="entry name" value="PHYTOENE DESATURASE"/>
    <property type="match status" value="1"/>
</dbReference>
<proteinExistence type="inferred from homology"/>
<dbReference type="STRING" id="1612202.SAMN05421734_10596"/>
<evidence type="ECO:0000256" key="2">
    <source>
        <dbReference type="ARBA" id="ARBA00022746"/>
    </source>
</evidence>
<protein>
    <submittedName>
        <fullName evidence="7">Phytoene desaturase</fullName>
    </submittedName>
</protein>
<evidence type="ECO:0000256" key="1">
    <source>
        <dbReference type="ARBA" id="ARBA00004829"/>
    </source>
</evidence>
<keyword evidence="2 5" id="KW-0125">Carotenoid biosynthesis</keyword>
<evidence type="ECO:0000256" key="4">
    <source>
        <dbReference type="ARBA" id="ARBA00038322"/>
    </source>
</evidence>
<keyword evidence="3 5" id="KW-0560">Oxidoreductase</keyword>
<dbReference type="GO" id="GO:0016491">
    <property type="term" value="F:oxidoreductase activity"/>
    <property type="evidence" value="ECO:0007669"/>
    <property type="project" value="UniProtKB-KW"/>
</dbReference>
<name>A0A1G6JN23_9BACI</name>
<dbReference type="Gene3D" id="3.50.50.60">
    <property type="entry name" value="FAD/NAD(P)-binding domain"/>
    <property type="match status" value="2"/>
</dbReference>
<dbReference type="EMBL" id="FMYI01000005">
    <property type="protein sequence ID" value="SDC20149.1"/>
    <property type="molecule type" value="Genomic_DNA"/>
</dbReference>
<dbReference type="PANTHER" id="PTHR43734">
    <property type="entry name" value="PHYTOENE DESATURASE"/>
    <property type="match status" value="1"/>
</dbReference>
<keyword evidence="8" id="KW-1185">Reference proteome</keyword>
<dbReference type="Pfam" id="PF01593">
    <property type="entry name" value="Amino_oxidase"/>
    <property type="match status" value="1"/>
</dbReference>
<accession>A0A1G6JN23</accession>
<evidence type="ECO:0000313" key="8">
    <source>
        <dbReference type="Proteomes" id="UP000242949"/>
    </source>
</evidence>
<dbReference type="InterPro" id="IPR002937">
    <property type="entry name" value="Amino_oxidase"/>
</dbReference>
<dbReference type="OrthoDB" id="9814556at2"/>
<evidence type="ECO:0000259" key="6">
    <source>
        <dbReference type="Pfam" id="PF01593"/>
    </source>
</evidence>
<comment type="pathway">
    <text evidence="1 5">Carotenoid biosynthesis.</text>
</comment>
<dbReference type="PRINTS" id="PR00419">
    <property type="entry name" value="ADXRDTASE"/>
</dbReference>
<comment type="similarity">
    <text evidence="4">Belongs to the carotenoid/retinoid oxidoreductase family. CrtN subfamily.</text>
</comment>
<gene>
    <name evidence="7" type="ORF">SAMN05421734_10596</name>
</gene>
<dbReference type="GO" id="GO:0016117">
    <property type="term" value="P:carotenoid biosynthetic process"/>
    <property type="evidence" value="ECO:0007669"/>
    <property type="project" value="UniProtKB-KW"/>
</dbReference>
<organism evidence="7 8">
    <name type="scientific">Pelagirhabdus alkalitolerans</name>
    <dbReference type="NCBI Taxonomy" id="1612202"/>
    <lineage>
        <taxon>Bacteria</taxon>
        <taxon>Bacillati</taxon>
        <taxon>Bacillota</taxon>
        <taxon>Bacilli</taxon>
        <taxon>Bacillales</taxon>
        <taxon>Bacillaceae</taxon>
        <taxon>Pelagirhabdus</taxon>
    </lineage>
</organism>
<dbReference type="Proteomes" id="UP000242949">
    <property type="component" value="Unassembled WGS sequence"/>
</dbReference>
<dbReference type="RefSeq" id="WP_090795482.1">
    <property type="nucleotide sequence ID" value="NZ_FMYI01000005.1"/>
</dbReference>
<dbReference type="SUPFAM" id="SSF51905">
    <property type="entry name" value="FAD/NAD(P)-binding domain"/>
    <property type="match status" value="1"/>
</dbReference>
<dbReference type="InterPro" id="IPR036188">
    <property type="entry name" value="FAD/NAD-bd_sf"/>
</dbReference>
<dbReference type="NCBIfam" id="TIGR02734">
    <property type="entry name" value="crtI_fam"/>
    <property type="match status" value="1"/>
</dbReference>
<feature type="domain" description="Amine oxidase" evidence="6">
    <location>
        <begin position="13"/>
        <end position="474"/>
    </location>
</feature>
<dbReference type="InterPro" id="IPR014105">
    <property type="entry name" value="Carotenoid/retinoid_OxRdtase"/>
</dbReference>
<dbReference type="AlphaFoldDB" id="A0A1G6JN23"/>